<gene>
    <name evidence="2" type="primary">226</name>
    <name evidence="2" type="ORF">SEA_SKOG_225</name>
</gene>
<evidence type="ECO:0000313" key="2">
    <source>
        <dbReference type="EMBL" id="QIG58377.1"/>
    </source>
</evidence>
<organism evidence="2 3">
    <name type="scientific">Gordonia phage Skog</name>
    <dbReference type="NCBI Taxonomy" id="2704033"/>
    <lineage>
        <taxon>Viruses</taxon>
        <taxon>Duplodnaviria</taxon>
        <taxon>Heunggongvirae</taxon>
        <taxon>Uroviricota</taxon>
        <taxon>Caudoviricetes</taxon>
        <taxon>Skogvirus</taxon>
        <taxon>Skogvirus Skog</taxon>
    </lineage>
</organism>
<dbReference type="KEGG" id="vg:64766707"/>
<dbReference type="Proteomes" id="UP000503093">
    <property type="component" value="Segment"/>
</dbReference>
<evidence type="ECO:0000256" key="1">
    <source>
        <dbReference type="SAM" id="MobiDB-lite"/>
    </source>
</evidence>
<keyword evidence="3" id="KW-1185">Reference proteome</keyword>
<sequence length="126" mass="13376">MAADKVESSVTDAMGRKEMAFDVGSVNGCVLCGKEFGEASPRRGVMVHGQVAIVHNHCADRHEYGTPPAQASDPEPSKGRPGSAFAGKRIAFRDLLAFQAFVLERGPFLASTEVSINGMVVQKGDL</sequence>
<protein>
    <submittedName>
        <fullName evidence="2">Uncharacterized protein</fullName>
    </submittedName>
</protein>
<name>A0A6G6XJY7_9CAUD</name>
<dbReference type="GeneID" id="64766707"/>
<evidence type="ECO:0000313" key="3">
    <source>
        <dbReference type="Proteomes" id="UP000503093"/>
    </source>
</evidence>
<dbReference type="Pfam" id="PF24232">
    <property type="entry name" value="DUF7445"/>
    <property type="match status" value="1"/>
</dbReference>
<dbReference type="RefSeq" id="YP_010059475.1">
    <property type="nucleotide sequence ID" value="NC_054725.1"/>
</dbReference>
<feature type="region of interest" description="Disordered" evidence="1">
    <location>
        <begin position="59"/>
        <end position="84"/>
    </location>
</feature>
<dbReference type="EMBL" id="MN908687">
    <property type="protein sequence ID" value="QIG58377.1"/>
    <property type="molecule type" value="Genomic_DNA"/>
</dbReference>
<reference evidence="2 3" key="1">
    <citation type="submission" date="2020-01" db="EMBL/GenBank/DDBJ databases">
        <authorList>
            <person name="Alvaro L.E."/>
            <person name="Baker K.N."/>
            <person name="Baxter I.S."/>
            <person name="Brown M.R."/>
            <person name="Driscoll K.D."/>
            <person name="Elrubaie J.M."/>
            <person name="Feith S.L."/>
            <person name="Indihar D.F."/>
            <person name="Knoch V.T."/>
            <person name="Koirtyohann K.M."/>
            <person name="Kratz M.A."/>
            <person name="Lear A.H."/>
            <person name="Lindblom K.E."/>
            <person name="Marcus E.R."/>
            <person name="Murphy M.E."/>
            <person name="Sensor R."/>
            <person name="Sherman S.J."/>
            <person name="Swift V.R."/>
            <person name="White K.E."/>
            <person name="Wills S.J."/>
            <person name="Gatt S.M."/>
            <person name="Lohbauer S.A."/>
            <person name="Power T.R."/>
            <person name="Rosales K.A."/>
            <person name="Sisson B.M."/>
            <person name="Isern S."/>
            <person name="Michael S.F."/>
            <person name="Sunnen C.N."/>
            <person name="Garlena R.A."/>
            <person name="Russell D.A."/>
            <person name="Pope W.H."/>
            <person name="Jacobs-Sera D."/>
            <person name="Hatfull G.F."/>
        </authorList>
    </citation>
    <scope>NUCLEOTIDE SEQUENCE [LARGE SCALE GENOMIC DNA]</scope>
</reference>
<dbReference type="InterPro" id="IPR055868">
    <property type="entry name" value="DUF7445"/>
</dbReference>
<proteinExistence type="predicted"/>
<accession>A0A6G6XJY7</accession>